<dbReference type="AlphaFoldDB" id="A0A318K065"/>
<feature type="compositionally biased region" description="Polar residues" evidence="1">
    <location>
        <begin position="269"/>
        <end position="284"/>
    </location>
</feature>
<sequence>MSARAWVERAIAPGTTTTPELYAYLPFEGTTNRTWLRATLGKRVKLTRVQRNNRTAWKISPQHLLPLASAMADRFGEIEMLFEISKTMQCDAKCQNANPYTVWRCVCACAGENHGGVGHYHDWYRTGRSTLIRHEKTQIEQVIISRGQIKLPKKDTGKTATPLVRPCSAAPRPLPQPSPPPIAVPTPPPATALPITPAQPDPLPRTVIPAADRFHVPRPASSPIPLPTPTVPAQRRGRRLLYAAAGGAIVIAIGLALATKPHQPAARPDTTQQPDPASASQEQLPPTPADEPEQTKQAPAQRVPAGCFPFQSGC</sequence>
<comment type="caution">
    <text evidence="3">The sequence shown here is derived from an EMBL/GenBank/DDBJ whole genome shotgun (WGS) entry which is preliminary data.</text>
</comment>
<feature type="transmembrane region" description="Helical" evidence="2">
    <location>
        <begin position="240"/>
        <end position="258"/>
    </location>
</feature>
<organism evidence="3 4">
    <name type="scientific">Nocardia tenerifensis</name>
    <dbReference type="NCBI Taxonomy" id="228006"/>
    <lineage>
        <taxon>Bacteria</taxon>
        <taxon>Bacillati</taxon>
        <taxon>Actinomycetota</taxon>
        <taxon>Actinomycetes</taxon>
        <taxon>Mycobacteriales</taxon>
        <taxon>Nocardiaceae</taxon>
        <taxon>Nocardia</taxon>
    </lineage>
</organism>
<dbReference type="Proteomes" id="UP000247569">
    <property type="component" value="Unassembled WGS sequence"/>
</dbReference>
<dbReference type="EMBL" id="QJKF01000010">
    <property type="protein sequence ID" value="PXX60406.1"/>
    <property type="molecule type" value="Genomic_DNA"/>
</dbReference>
<gene>
    <name evidence="3" type="ORF">DFR70_110248</name>
</gene>
<evidence type="ECO:0000256" key="1">
    <source>
        <dbReference type="SAM" id="MobiDB-lite"/>
    </source>
</evidence>
<reference evidence="3 4" key="1">
    <citation type="submission" date="2018-05" db="EMBL/GenBank/DDBJ databases">
        <title>Genomic Encyclopedia of Type Strains, Phase IV (KMG-IV): sequencing the most valuable type-strain genomes for metagenomic binning, comparative biology and taxonomic classification.</title>
        <authorList>
            <person name="Goeker M."/>
        </authorList>
    </citation>
    <scope>NUCLEOTIDE SEQUENCE [LARGE SCALE GENOMIC DNA]</scope>
    <source>
        <strain evidence="3 4">DSM 44704</strain>
    </source>
</reference>
<keyword evidence="2" id="KW-1133">Transmembrane helix</keyword>
<name>A0A318K065_9NOCA</name>
<keyword evidence="4" id="KW-1185">Reference proteome</keyword>
<dbReference type="RefSeq" id="WP_146251261.1">
    <property type="nucleotide sequence ID" value="NZ_QJKF01000010.1"/>
</dbReference>
<protein>
    <submittedName>
        <fullName evidence="3">Uncharacterized protein</fullName>
    </submittedName>
</protein>
<feature type="compositionally biased region" description="Pro residues" evidence="1">
    <location>
        <begin position="172"/>
        <end position="203"/>
    </location>
</feature>
<feature type="region of interest" description="Disordered" evidence="1">
    <location>
        <begin position="153"/>
        <end position="203"/>
    </location>
</feature>
<accession>A0A318K065</accession>
<evidence type="ECO:0000313" key="4">
    <source>
        <dbReference type="Proteomes" id="UP000247569"/>
    </source>
</evidence>
<keyword evidence="2" id="KW-0812">Transmembrane</keyword>
<evidence type="ECO:0000256" key="2">
    <source>
        <dbReference type="SAM" id="Phobius"/>
    </source>
</evidence>
<feature type="region of interest" description="Disordered" evidence="1">
    <location>
        <begin position="262"/>
        <end position="314"/>
    </location>
</feature>
<evidence type="ECO:0000313" key="3">
    <source>
        <dbReference type="EMBL" id="PXX60406.1"/>
    </source>
</evidence>
<keyword evidence="2" id="KW-0472">Membrane</keyword>
<proteinExistence type="predicted"/>
<dbReference type="OrthoDB" id="581550at2"/>